<keyword evidence="1" id="KW-1133">Transmembrane helix</keyword>
<reference evidence="2 3" key="1">
    <citation type="submission" date="2018-11" db="EMBL/GenBank/DDBJ databases">
        <authorList>
            <person name="Kleinhagauer T."/>
            <person name="Glaeser S.P."/>
            <person name="Spergser J."/>
            <person name="Ruckert C."/>
            <person name="Kaempfer P."/>
            <person name="Busse H.-J."/>
        </authorList>
    </citation>
    <scope>NUCLEOTIDE SEQUENCE [LARGE SCALE GENOMIC DNA]</scope>
    <source>
        <strain evidence="2 3">200CH</strain>
    </source>
</reference>
<dbReference type="EMBL" id="CP033896">
    <property type="protein sequence ID" value="AZA13761.1"/>
    <property type="molecule type" value="Genomic_DNA"/>
</dbReference>
<organism evidence="2 3">
    <name type="scientific">Corynebacterium choanae</name>
    <dbReference type="NCBI Taxonomy" id="1862358"/>
    <lineage>
        <taxon>Bacteria</taxon>
        <taxon>Bacillati</taxon>
        <taxon>Actinomycetota</taxon>
        <taxon>Actinomycetes</taxon>
        <taxon>Mycobacteriales</taxon>
        <taxon>Corynebacteriaceae</taxon>
        <taxon>Corynebacterium</taxon>
    </lineage>
</organism>
<gene>
    <name evidence="2" type="ORF">CCHOA_06845</name>
</gene>
<keyword evidence="1" id="KW-0812">Transmembrane</keyword>
<proteinExistence type="predicted"/>
<sequence length="114" mass="12222">MKLMVNTPKAMQSTVQPALVWGGAQTAHLARRPHPVRTLTFQEHVDEESSKTRPQLRPVRLPRLQVSDSKLTVIAGAIIGGCLTLGLWAVSFEEIDAQPPLPVAPINVAAVAAG</sequence>
<accession>A0A3G6J6N4</accession>
<evidence type="ECO:0000313" key="3">
    <source>
        <dbReference type="Proteomes" id="UP000269019"/>
    </source>
</evidence>
<feature type="transmembrane region" description="Helical" evidence="1">
    <location>
        <begin position="71"/>
        <end position="90"/>
    </location>
</feature>
<dbReference type="AlphaFoldDB" id="A0A3G6J6N4"/>
<keyword evidence="1" id="KW-0472">Membrane</keyword>
<dbReference type="Proteomes" id="UP000269019">
    <property type="component" value="Chromosome"/>
</dbReference>
<evidence type="ECO:0000256" key="1">
    <source>
        <dbReference type="SAM" id="Phobius"/>
    </source>
</evidence>
<evidence type="ECO:0000313" key="2">
    <source>
        <dbReference type="EMBL" id="AZA13761.1"/>
    </source>
</evidence>
<dbReference type="KEGG" id="ccho:CCHOA_06845"/>
<keyword evidence="3" id="KW-1185">Reference proteome</keyword>
<dbReference type="RefSeq" id="WP_123928275.1">
    <property type="nucleotide sequence ID" value="NZ_CP033896.1"/>
</dbReference>
<name>A0A3G6J6N4_9CORY</name>
<protein>
    <submittedName>
        <fullName evidence="2">Uncharacterized protein</fullName>
    </submittedName>
</protein>